<organism evidence="1 2">
    <name type="scientific">Prauserella marina</name>
    <dbReference type="NCBI Taxonomy" id="530584"/>
    <lineage>
        <taxon>Bacteria</taxon>
        <taxon>Bacillati</taxon>
        <taxon>Actinomycetota</taxon>
        <taxon>Actinomycetes</taxon>
        <taxon>Pseudonocardiales</taxon>
        <taxon>Pseudonocardiaceae</taxon>
        <taxon>Prauserella</taxon>
    </lineage>
</organism>
<accession>A0A222VKA0</accession>
<protein>
    <submittedName>
        <fullName evidence="1">Streptomycin 6-kinase</fullName>
    </submittedName>
</protein>
<keyword evidence="1" id="KW-0808">Transferase</keyword>
<reference evidence="1 2" key="1">
    <citation type="submission" date="2016-10" db="EMBL/GenBank/DDBJ databases">
        <authorList>
            <person name="de Groot N.N."/>
        </authorList>
    </citation>
    <scope>NUCLEOTIDE SEQUENCE [LARGE SCALE GENOMIC DNA]</scope>
    <source>
        <strain evidence="1 2">CGMCC 4.5506</strain>
    </source>
</reference>
<gene>
    <name evidence="1" type="ORF">SAMN05421630_11474</name>
</gene>
<dbReference type="SUPFAM" id="SSF56112">
    <property type="entry name" value="Protein kinase-like (PK-like)"/>
    <property type="match status" value="1"/>
</dbReference>
<dbReference type="EMBL" id="FMZE01000014">
    <property type="protein sequence ID" value="SDD90474.1"/>
    <property type="molecule type" value="Genomic_DNA"/>
</dbReference>
<dbReference type="GO" id="GO:0016301">
    <property type="term" value="F:kinase activity"/>
    <property type="evidence" value="ECO:0007669"/>
    <property type="project" value="UniProtKB-KW"/>
</dbReference>
<name>A0A222VKA0_9PSEU</name>
<keyword evidence="2" id="KW-1185">Reference proteome</keyword>
<dbReference type="STRING" id="530584.SAMN05421630_11474"/>
<dbReference type="RefSeq" id="WP_091810407.1">
    <property type="nucleotide sequence ID" value="NZ_CP016353.1"/>
</dbReference>
<dbReference type="AlphaFoldDB" id="A0A222VKA0"/>
<dbReference type="KEGG" id="pmad:BAY61_04135"/>
<keyword evidence="1" id="KW-0418">Kinase</keyword>
<proteinExistence type="predicted"/>
<dbReference type="GO" id="GO:0016773">
    <property type="term" value="F:phosphotransferase activity, alcohol group as acceptor"/>
    <property type="evidence" value="ECO:0007669"/>
    <property type="project" value="InterPro"/>
</dbReference>
<dbReference type="OrthoDB" id="3638028at2"/>
<dbReference type="GO" id="GO:0019748">
    <property type="term" value="P:secondary metabolic process"/>
    <property type="evidence" value="ECO:0007669"/>
    <property type="project" value="InterPro"/>
</dbReference>
<evidence type="ECO:0000313" key="1">
    <source>
        <dbReference type="EMBL" id="SDD90474.1"/>
    </source>
</evidence>
<dbReference type="InterPro" id="IPR011009">
    <property type="entry name" value="Kinase-like_dom_sf"/>
</dbReference>
<dbReference type="Proteomes" id="UP000199494">
    <property type="component" value="Unassembled WGS sequence"/>
</dbReference>
<evidence type="ECO:0000313" key="2">
    <source>
        <dbReference type="Proteomes" id="UP000199494"/>
    </source>
</evidence>
<sequence length="306" mass="33156">MSELDVPPAFARLIIGREGAEGATWIAALPELVRAYCLRWGLTVDGRPLHGQAGLVIPVCSESGPAMLKLSRLDTESRDEPVALAAWAGAGAVLLRESEPEHGVMLLERLDENRMLSAEPIGTAVAVAAGLLRSLTIPAPPLTRDLRAEARRWAAELPRESERLGRPLPGALLTEAVDICERRGPHAARLLVNEDLHYENVLAGAREPWLVIDPKPLTGDPEFAVIPLLWNRIGESNVGERFAAVVAGAGLDAALAREWTLVRAVLNWLWAVEEEAKRQGGSDWLGDAVREIALWAHRAAEGPQVT</sequence>
<dbReference type="Pfam" id="PF04655">
    <property type="entry name" value="APH_6_hur"/>
    <property type="match status" value="1"/>
</dbReference>
<dbReference type="InterPro" id="IPR006748">
    <property type="entry name" value="NH2Glyco/OHUrea_AB-resist_kin"/>
</dbReference>